<gene>
    <name evidence="2" type="ORF">KMW28_19735</name>
</gene>
<evidence type="ECO:0000313" key="2">
    <source>
        <dbReference type="EMBL" id="QWG01842.1"/>
    </source>
</evidence>
<proteinExistence type="predicted"/>
<dbReference type="PANTHER" id="PTHR37841">
    <property type="entry name" value="GLR2918 PROTEIN"/>
    <property type="match status" value="1"/>
</dbReference>
<dbReference type="KEGG" id="fya:KMW28_19735"/>
<name>A0AAX1N329_9BACT</name>
<accession>A0AAX1N329</accession>
<feature type="chain" id="PRO_5043959670" evidence="1">
    <location>
        <begin position="25"/>
        <end position="745"/>
    </location>
</feature>
<keyword evidence="3" id="KW-1185">Reference proteome</keyword>
<sequence length="745" mass="85891">MTNRRNIFLLGVLLLVLQAMTLNAQQIVKSESGYQLVNKKGKVLTPEPYDDMGWSDDANPDSDPLMYINVVGVSRNGKWGVINTKGKEVTPVKYDQVNYFSDGLSIVADNGRFGAINTKGEEVIPLTFQKMRSLAGNKPLYVVTNNGLQGLINPKGDVILPIEYISIKWAGTQLLAAMTQKGTWHLVDYQGKLYANEEYSDWTWNHKHKKLILDQNGRKGMLNETSEKVFDIKYKSFSFTDSTIIVDKYPELILGDIEGDKFSTWNCDSLSYASDTLVRYYVDHKVGIARLNGENIFFNLYDEVGDFEDGLAIIRKKNTYGVCNTKGKLIIPLKFKNVKRMPTGHFWTLDKNNFTDIYSEAGKNLTYHNYDMVGEYSQGKYLVKKARKYGYLDSNLKEWISPKFSDAESFVGPYAVVRTDDYYGVIDLNKNWVITPIIDRLKTISEGLFYFEDNQMWGTLSVDGYEWYRSDNATVEYFEDGYVIMKKGGKFGLLTNKGELCLSTSYDSLKFDHLSEGRVDMYIDSTWLYKDVHNFEGEPKRDAYAKYDEVGEPHEVFTKVKQRGRYGFMDYLGRMRLTVQYEDVKEFSEGLAPFKLNNRWGFINKGDHIYLQPRYDDLFPLVKNMAKAKKNNRWGVINSEGKVIIPFEYENIERTPYNNWYVWEKGGKKGIYKPGGVQGIYGKYQEIDDLGIDYVIVEQHGLFGLDRIDGFSSWSLQYQKIKLLDNKKWVELTKSKATKEEVLMK</sequence>
<dbReference type="Proteomes" id="UP000678679">
    <property type="component" value="Chromosome 1"/>
</dbReference>
<dbReference type="EMBL" id="CP076132">
    <property type="protein sequence ID" value="QWG01842.1"/>
    <property type="molecule type" value="Genomic_DNA"/>
</dbReference>
<protein>
    <submittedName>
        <fullName evidence="2">WG repeat-containing protein</fullName>
    </submittedName>
</protein>
<keyword evidence="1" id="KW-0732">Signal</keyword>
<dbReference type="PANTHER" id="PTHR37841:SF1">
    <property type="entry name" value="DUF3298 DOMAIN-CONTAINING PROTEIN"/>
    <property type="match status" value="1"/>
</dbReference>
<organism evidence="2 3">
    <name type="scientific">Flammeovirga yaeyamensis</name>
    <dbReference type="NCBI Taxonomy" id="367791"/>
    <lineage>
        <taxon>Bacteria</taxon>
        <taxon>Pseudomonadati</taxon>
        <taxon>Bacteroidota</taxon>
        <taxon>Cytophagia</taxon>
        <taxon>Cytophagales</taxon>
        <taxon>Flammeovirgaceae</taxon>
        <taxon>Flammeovirga</taxon>
    </lineage>
</organism>
<dbReference type="AlphaFoldDB" id="A0AAX1N329"/>
<dbReference type="RefSeq" id="WP_169667252.1">
    <property type="nucleotide sequence ID" value="NZ_CP076132.1"/>
</dbReference>
<reference evidence="2 3" key="1">
    <citation type="submission" date="2021-05" db="EMBL/GenBank/DDBJ databases">
        <title>Comparative genomic studies on the polysaccharide-degrading batcterial strains of the Flammeovirga genus.</title>
        <authorList>
            <person name="Zewei F."/>
            <person name="Zheng Z."/>
            <person name="Yu L."/>
            <person name="Ruyue G."/>
            <person name="Yanhong M."/>
            <person name="Yuanyuan C."/>
            <person name="Jingyan G."/>
            <person name="Wenjun H."/>
        </authorList>
    </citation>
    <scope>NUCLEOTIDE SEQUENCE [LARGE SCALE GENOMIC DNA]</scope>
    <source>
        <strain evidence="2 3">NBRC:100898</strain>
    </source>
</reference>
<dbReference type="InterPro" id="IPR032774">
    <property type="entry name" value="WG_beta_rep"/>
</dbReference>
<dbReference type="Pfam" id="PF14903">
    <property type="entry name" value="WG_beta_rep"/>
    <property type="match status" value="6"/>
</dbReference>
<feature type="signal peptide" evidence="1">
    <location>
        <begin position="1"/>
        <end position="24"/>
    </location>
</feature>
<evidence type="ECO:0000313" key="3">
    <source>
        <dbReference type="Proteomes" id="UP000678679"/>
    </source>
</evidence>
<evidence type="ECO:0000256" key="1">
    <source>
        <dbReference type="SAM" id="SignalP"/>
    </source>
</evidence>